<proteinExistence type="predicted"/>
<organism evidence="1 2">
    <name type="scientific">Brasilonema octagenarum UFV-OR1</name>
    <dbReference type="NCBI Taxonomy" id="417115"/>
    <lineage>
        <taxon>Bacteria</taxon>
        <taxon>Bacillati</taxon>
        <taxon>Cyanobacteriota</taxon>
        <taxon>Cyanophyceae</taxon>
        <taxon>Nostocales</taxon>
        <taxon>Scytonemataceae</taxon>
        <taxon>Brasilonema</taxon>
        <taxon>Octagenarum group</taxon>
    </lineage>
</organism>
<sequence length="66" mass="7675">MENEAAPQFFSSWMKGYWLSGSVCALGGDRAHQRFDDCQIFSCTKECFLRMAKFGYSMMEHKYKSV</sequence>
<evidence type="ECO:0000313" key="1">
    <source>
        <dbReference type="EMBL" id="NMF65169.1"/>
    </source>
</evidence>
<comment type="caution">
    <text evidence="1">The sequence shown here is derived from an EMBL/GenBank/DDBJ whole genome shotgun (WGS) entry which is preliminary data.</text>
</comment>
<accession>A0ABX1MEF4</accession>
<evidence type="ECO:0000313" key="2">
    <source>
        <dbReference type="Proteomes" id="UP000762253"/>
    </source>
</evidence>
<gene>
    <name evidence="1" type="ORF">DP115_21330</name>
</gene>
<keyword evidence="2" id="KW-1185">Reference proteome</keyword>
<name>A0ABX1MEF4_9CYAN</name>
<dbReference type="EMBL" id="QMEC01000092">
    <property type="protein sequence ID" value="NMF65169.1"/>
    <property type="molecule type" value="Genomic_DNA"/>
</dbReference>
<dbReference type="Proteomes" id="UP000762253">
    <property type="component" value="Unassembled WGS sequence"/>
</dbReference>
<protein>
    <submittedName>
        <fullName evidence="1">Uncharacterized protein</fullName>
    </submittedName>
</protein>
<reference evidence="1 2" key="1">
    <citation type="submission" date="2018-06" db="EMBL/GenBank/DDBJ databases">
        <title>Comparative genomics of Brasilonema spp. strains.</title>
        <authorList>
            <person name="Alvarenga D.O."/>
            <person name="Fiore M.F."/>
            <person name="Varani A.M."/>
        </authorList>
    </citation>
    <scope>NUCLEOTIDE SEQUENCE [LARGE SCALE GENOMIC DNA]</scope>
    <source>
        <strain evidence="1 2">UFV-OR1</strain>
    </source>
</reference>
<dbReference type="RefSeq" id="WP_169266746.1">
    <property type="nucleotide sequence ID" value="NZ_QMEC01000092.1"/>
</dbReference>